<evidence type="ECO:0000256" key="3">
    <source>
        <dbReference type="ARBA" id="ARBA00004127"/>
    </source>
</evidence>
<dbReference type="Pfam" id="PF00582">
    <property type="entry name" value="Usp"/>
    <property type="match status" value="2"/>
</dbReference>
<dbReference type="EMBL" id="CAMXCT030000001">
    <property type="protein sequence ID" value="CAL4759321.1"/>
    <property type="molecule type" value="Genomic_DNA"/>
</dbReference>
<dbReference type="InterPro" id="IPR004843">
    <property type="entry name" value="Calcineurin-like_PHP"/>
</dbReference>
<evidence type="ECO:0000256" key="11">
    <source>
        <dbReference type="ARBA" id="ARBA00022989"/>
    </source>
</evidence>
<evidence type="ECO:0000256" key="6">
    <source>
        <dbReference type="ARBA" id="ARBA00022485"/>
    </source>
</evidence>
<comment type="catalytic activity">
    <reaction evidence="1">
        <text>L-lysine = D-beta-lysine</text>
        <dbReference type="Rhea" id="RHEA:44148"/>
        <dbReference type="ChEBI" id="CHEBI:32551"/>
        <dbReference type="ChEBI" id="CHEBI:84138"/>
    </reaction>
</comment>
<dbReference type="SFLD" id="SFLDS00029">
    <property type="entry name" value="Radical_SAM"/>
    <property type="match status" value="1"/>
</dbReference>
<evidence type="ECO:0000256" key="1">
    <source>
        <dbReference type="ARBA" id="ARBA00001352"/>
    </source>
</evidence>
<keyword evidence="9" id="KW-0479">Metal-binding</keyword>
<evidence type="ECO:0000256" key="9">
    <source>
        <dbReference type="ARBA" id="ARBA00022723"/>
    </source>
</evidence>
<keyword evidence="13" id="KW-0411">Iron-sulfur</keyword>
<dbReference type="OrthoDB" id="302386at2759"/>
<evidence type="ECO:0000256" key="12">
    <source>
        <dbReference type="ARBA" id="ARBA00023004"/>
    </source>
</evidence>
<evidence type="ECO:0000256" key="16">
    <source>
        <dbReference type="ARBA" id="ARBA00030756"/>
    </source>
</evidence>
<evidence type="ECO:0000256" key="13">
    <source>
        <dbReference type="ARBA" id="ARBA00023014"/>
    </source>
</evidence>
<dbReference type="GO" id="GO:0030026">
    <property type="term" value="P:intracellular manganese ion homeostasis"/>
    <property type="evidence" value="ECO:0007669"/>
    <property type="project" value="InterPro"/>
</dbReference>
<dbReference type="InterPro" id="IPR058240">
    <property type="entry name" value="rSAM_sf"/>
</dbReference>
<reference evidence="18" key="1">
    <citation type="submission" date="2022-10" db="EMBL/GenBank/DDBJ databases">
        <authorList>
            <person name="Chen Y."/>
            <person name="Dougan E. K."/>
            <person name="Chan C."/>
            <person name="Rhodes N."/>
            <person name="Thang M."/>
        </authorList>
    </citation>
    <scope>NUCLEOTIDE SEQUENCE</scope>
</reference>
<keyword evidence="8" id="KW-0812">Transmembrane</keyword>
<evidence type="ECO:0000313" key="20">
    <source>
        <dbReference type="Proteomes" id="UP001152797"/>
    </source>
</evidence>
<dbReference type="GO" id="GO:0005384">
    <property type="term" value="F:manganese ion transmembrane transporter activity"/>
    <property type="evidence" value="ECO:0007669"/>
    <property type="project" value="InterPro"/>
</dbReference>
<dbReference type="Gene3D" id="3.20.20.70">
    <property type="entry name" value="Aldolase class I"/>
    <property type="match status" value="1"/>
</dbReference>
<keyword evidence="11" id="KW-1133">Transmembrane helix</keyword>
<dbReference type="InterPro" id="IPR007197">
    <property type="entry name" value="rSAM"/>
</dbReference>
<dbReference type="SUPFAM" id="SSF102114">
    <property type="entry name" value="Radical SAM enzymes"/>
    <property type="match status" value="1"/>
</dbReference>
<comment type="subcellular location">
    <subcellularLocation>
        <location evidence="3">Endomembrane system</location>
        <topology evidence="3">Multi-pass membrane protein</topology>
    </subcellularLocation>
</comment>
<dbReference type="PANTHER" id="PTHR30538">
    <property type="entry name" value="LYSINE 2,3-AMINOMUTASE-RELATED"/>
    <property type="match status" value="1"/>
</dbReference>
<dbReference type="GO" id="GO:0012505">
    <property type="term" value="C:endomembrane system"/>
    <property type="evidence" value="ECO:0007669"/>
    <property type="project" value="UniProtKB-SubCell"/>
</dbReference>
<keyword evidence="20" id="KW-1185">Reference proteome</keyword>
<dbReference type="EMBL" id="CAMXCT020000001">
    <property type="protein sequence ID" value="CAL1125384.1"/>
    <property type="molecule type" value="Genomic_DNA"/>
</dbReference>
<comment type="similarity">
    <text evidence="4">Belongs to the CCC1 family.</text>
</comment>
<evidence type="ECO:0000256" key="5">
    <source>
        <dbReference type="ARBA" id="ARBA00022363"/>
    </source>
</evidence>
<dbReference type="InterPro" id="IPR029052">
    <property type="entry name" value="Metallo-depent_PP-like"/>
</dbReference>
<evidence type="ECO:0000256" key="10">
    <source>
        <dbReference type="ARBA" id="ARBA00022898"/>
    </source>
</evidence>
<sequence length="1024" mass="113338">MAMKKAVRDPGELCELLSLSGNLVPEARRAAEQFGLFVPREYLQRMTVGDPGDPLFRQVLPLGVELDETPGFTADPLEEYEATLSPGLLQKYHGRALLVTTGACAIHCRYCFRRHFPYSTAPRSTAAWQPALECLAADPSLHEVILSGGDPLTLVDRLLSQLVDELQQIPHLRRLRIHTRLPIVIPQRVNDELLAWLQGTRLTPVVVVHANHPQEIDAEVAASLGRLVDSGIPVLNQAVLLAGVNDDADVLAGLCERLVNLRVMPYYLHLLDRVSSTAHFEVPEARGRRLIKELSARLPGYAVPRLTRETPGEVALQQAAALLSPQQDEVCLYYSAPTVRLGSPGSDAAMRDRAREALAEAVFSDARKQLPAALGERVTTIVGQQNPAHGLLVAADEWRANLIVIGARGLGRLQRLLLGSVSRKVAEEATIPVLVARGAPAESTDSPQRVLLCCDGSETSQHAADFLEKFDFPAGSTGQVVTVVESVFAGEVPEWLEEQARESDEEAMAHVWAEEHEKQREVKETLMVDYCEHLPPMFHDSKPLVVEGLPAEQILASIRREQISLVVVGARGLSRWARLMVGSTSEKLLAHAIRARLAAATEHSYLRDFVYGAMDGAVTTFAVVSGTAGAALSPTIAIILGMANLLADGFSMAVGNYLSTKTEREVVERARRMEESHIDQIPEGEREEIRQIFAGKGFEGEMLEQIVEVITHDRRQWVDTMITEEHGLRRNIVGGDRCCRIGLWGGSLAARYHGLNRTMKRLAWLTDIHLNWLTVDQTTEFFEQLAAVEANALLLSGDISEAPELTRHLRLLAECSPRPVYFVLGNHDFYFSSIREVREVTRHLSAEIDNLHWLTDRTVEALSDKTGIVGHDGWADARLGDYVRSFVSMNDSRLIDEFVGLNKEQRLDVLHALGDEAARHFTKVLPEALNRFSHVLLLTHVPPYREACWYDGHISNDEWLPHFSCRAVGDVLVSIMAQHPDKRLTVLCGHTHGEGECLPLPNLRVLTGGAEYGHPAVQQVLEVE</sequence>
<dbReference type="GO" id="GO:0016787">
    <property type="term" value="F:hydrolase activity"/>
    <property type="evidence" value="ECO:0007669"/>
    <property type="project" value="InterPro"/>
</dbReference>
<keyword evidence="14" id="KW-0472">Membrane</keyword>
<evidence type="ECO:0000256" key="8">
    <source>
        <dbReference type="ARBA" id="ARBA00022692"/>
    </source>
</evidence>
<proteinExistence type="inferred from homology"/>
<dbReference type="PANTHER" id="PTHR30538:SF1">
    <property type="entry name" value="L-LYSINE 2,3-AMINOMUTASE"/>
    <property type="match status" value="1"/>
</dbReference>
<dbReference type="PRINTS" id="PR01438">
    <property type="entry name" value="UNVRSLSTRESS"/>
</dbReference>
<accession>A0A9P1BEI2</accession>
<evidence type="ECO:0000259" key="17">
    <source>
        <dbReference type="PROSITE" id="PS51918"/>
    </source>
</evidence>
<protein>
    <recommendedName>
        <fullName evidence="5">L-lysine 2,3-aminomutase</fullName>
    </recommendedName>
    <alternativeName>
        <fullName evidence="16">EF-P post-translational modification enzyme B</fullName>
    </alternativeName>
</protein>
<gene>
    <name evidence="18" type="ORF">C1SCF055_LOCUS599</name>
</gene>
<keyword evidence="15" id="KW-0413">Isomerase</keyword>
<dbReference type="AlphaFoldDB" id="A0A9P1BEI2"/>
<dbReference type="InterPro" id="IPR008217">
    <property type="entry name" value="Ccc1_fam"/>
</dbReference>
<dbReference type="GO" id="GO:0016853">
    <property type="term" value="F:isomerase activity"/>
    <property type="evidence" value="ECO:0007669"/>
    <property type="project" value="UniProtKB-KW"/>
</dbReference>
<keyword evidence="7" id="KW-0949">S-adenosyl-L-methionine</keyword>
<comment type="cofactor">
    <cofactor evidence="2">
        <name>pyridoxal 5'-phosphate</name>
        <dbReference type="ChEBI" id="CHEBI:597326"/>
    </cofactor>
</comment>
<evidence type="ECO:0000256" key="7">
    <source>
        <dbReference type="ARBA" id="ARBA00022691"/>
    </source>
</evidence>
<dbReference type="PROSITE" id="PS51918">
    <property type="entry name" value="RADICAL_SAM"/>
    <property type="match status" value="1"/>
</dbReference>
<dbReference type="Proteomes" id="UP001152797">
    <property type="component" value="Unassembled WGS sequence"/>
</dbReference>
<keyword evidence="6" id="KW-0004">4Fe-4S</keyword>
<evidence type="ECO:0000256" key="14">
    <source>
        <dbReference type="ARBA" id="ARBA00023136"/>
    </source>
</evidence>
<evidence type="ECO:0000256" key="2">
    <source>
        <dbReference type="ARBA" id="ARBA00001933"/>
    </source>
</evidence>
<reference evidence="19" key="2">
    <citation type="submission" date="2024-04" db="EMBL/GenBank/DDBJ databases">
        <authorList>
            <person name="Chen Y."/>
            <person name="Shah S."/>
            <person name="Dougan E. K."/>
            <person name="Thang M."/>
            <person name="Chan C."/>
        </authorList>
    </citation>
    <scope>NUCLEOTIDE SEQUENCE [LARGE SCALE GENOMIC DNA]</scope>
</reference>
<dbReference type="Pfam" id="PF00149">
    <property type="entry name" value="Metallophos"/>
    <property type="match status" value="1"/>
</dbReference>
<evidence type="ECO:0000313" key="19">
    <source>
        <dbReference type="EMBL" id="CAL1125384.1"/>
    </source>
</evidence>
<dbReference type="CDD" id="cd00293">
    <property type="entry name" value="USP-like"/>
    <property type="match status" value="2"/>
</dbReference>
<dbReference type="Gene3D" id="3.40.50.620">
    <property type="entry name" value="HUPs"/>
    <property type="match status" value="2"/>
</dbReference>
<dbReference type="NCBIfam" id="TIGR00238">
    <property type="entry name" value="KamA family radical SAM protein"/>
    <property type="match status" value="1"/>
</dbReference>
<dbReference type="InterPro" id="IPR014729">
    <property type="entry name" value="Rossmann-like_a/b/a_fold"/>
</dbReference>
<keyword evidence="12" id="KW-0408">Iron</keyword>
<dbReference type="InterPro" id="IPR022462">
    <property type="entry name" value="EpmB"/>
</dbReference>
<evidence type="ECO:0000313" key="18">
    <source>
        <dbReference type="EMBL" id="CAI3972009.1"/>
    </source>
</evidence>
<dbReference type="InterPro" id="IPR006016">
    <property type="entry name" value="UspA"/>
</dbReference>
<dbReference type="Gene3D" id="3.60.21.10">
    <property type="match status" value="1"/>
</dbReference>
<dbReference type="SUPFAM" id="SSF56300">
    <property type="entry name" value="Metallo-dependent phosphatases"/>
    <property type="match status" value="1"/>
</dbReference>
<dbReference type="GO" id="GO:0046872">
    <property type="term" value="F:metal ion binding"/>
    <property type="evidence" value="ECO:0007669"/>
    <property type="project" value="UniProtKB-KW"/>
</dbReference>
<feature type="domain" description="Radical SAM core" evidence="17">
    <location>
        <begin position="90"/>
        <end position="302"/>
    </location>
</feature>
<comment type="caution">
    <text evidence="18">The sequence shown here is derived from an EMBL/GenBank/DDBJ whole genome shotgun (WGS) entry which is preliminary data.</text>
</comment>
<dbReference type="InterPro" id="IPR006015">
    <property type="entry name" value="Universal_stress_UspA"/>
</dbReference>
<dbReference type="SUPFAM" id="SSF52402">
    <property type="entry name" value="Adenine nucleotide alpha hydrolases-like"/>
    <property type="match status" value="2"/>
</dbReference>
<dbReference type="InterPro" id="IPR003739">
    <property type="entry name" value="Lys_aminomutase/Glu_NH3_mut"/>
</dbReference>
<name>A0A9P1BEI2_9DINO</name>
<dbReference type="InterPro" id="IPR013785">
    <property type="entry name" value="Aldolase_TIM"/>
</dbReference>
<dbReference type="EMBL" id="CAMXCT010000001">
    <property type="protein sequence ID" value="CAI3972009.1"/>
    <property type="molecule type" value="Genomic_DNA"/>
</dbReference>
<evidence type="ECO:0000256" key="15">
    <source>
        <dbReference type="ARBA" id="ARBA00023235"/>
    </source>
</evidence>
<keyword evidence="10" id="KW-0663">Pyridoxal phosphate</keyword>
<dbReference type="Pfam" id="PF01988">
    <property type="entry name" value="VIT1"/>
    <property type="match status" value="1"/>
</dbReference>
<evidence type="ECO:0000256" key="4">
    <source>
        <dbReference type="ARBA" id="ARBA00007049"/>
    </source>
</evidence>
<organism evidence="18">
    <name type="scientific">Cladocopium goreaui</name>
    <dbReference type="NCBI Taxonomy" id="2562237"/>
    <lineage>
        <taxon>Eukaryota</taxon>
        <taxon>Sar</taxon>
        <taxon>Alveolata</taxon>
        <taxon>Dinophyceae</taxon>
        <taxon>Suessiales</taxon>
        <taxon>Symbiodiniaceae</taxon>
        <taxon>Cladocopium</taxon>
    </lineage>
</organism>
<dbReference type="CDD" id="cd01335">
    <property type="entry name" value="Radical_SAM"/>
    <property type="match status" value="1"/>
</dbReference>
<dbReference type="NCBIfam" id="TIGR03821">
    <property type="entry name" value="EFP_modif_epmB"/>
    <property type="match status" value="1"/>
</dbReference>
<dbReference type="GO" id="GO:0051539">
    <property type="term" value="F:4 iron, 4 sulfur cluster binding"/>
    <property type="evidence" value="ECO:0007669"/>
    <property type="project" value="UniProtKB-KW"/>
</dbReference>